<name>A0A0F9RA74_9ZZZZ</name>
<gene>
    <name evidence="1" type="ORF">LCGC14_0602680</name>
</gene>
<comment type="caution">
    <text evidence="1">The sequence shown here is derived from an EMBL/GenBank/DDBJ whole genome shotgun (WGS) entry which is preliminary data.</text>
</comment>
<sequence length="73" mass="8396">MRLESHVQSMGFELRKLVPGPNFCNRARSLTSFEAKFIIPHYDWKGKSGQRCILCHPDKSQILIPLTNNNVLL</sequence>
<protein>
    <submittedName>
        <fullName evidence="1">Uncharacterized protein</fullName>
    </submittedName>
</protein>
<organism evidence="1">
    <name type="scientific">marine sediment metagenome</name>
    <dbReference type="NCBI Taxonomy" id="412755"/>
    <lineage>
        <taxon>unclassified sequences</taxon>
        <taxon>metagenomes</taxon>
        <taxon>ecological metagenomes</taxon>
    </lineage>
</organism>
<dbReference type="AlphaFoldDB" id="A0A0F9RA74"/>
<reference evidence="1" key="1">
    <citation type="journal article" date="2015" name="Nature">
        <title>Complex archaea that bridge the gap between prokaryotes and eukaryotes.</title>
        <authorList>
            <person name="Spang A."/>
            <person name="Saw J.H."/>
            <person name="Jorgensen S.L."/>
            <person name="Zaremba-Niedzwiedzka K."/>
            <person name="Martijn J."/>
            <person name="Lind A.E."/>
            <person name="van Eijk R."/>
            <person name="Schleper C."/>
            <person name="Guy L."/>
            <person name="Ettema T.J."/>
        </authorList>
    </citation>
    <scope>NUCLEOTIDE SEQUENCE</scope>
</reference>
<accession>A0A0F9RA74</accession>
<proteinExistence type="predicted"/>
<evidence type="ECO:0000313" key="1">
    <source>
        <dbReference type="EMBL" id="KKN53405.1"/>
    </source>
</evidence>
<dbReference type="EMBL" id="LAZR01000973">
    <property type="protein sequence ID" value="KKN53405.1"/>
    <property type="molecule type" value="Genomic_DNA"/>
</dbReference>